<dbReference type="AlphaFoldDB" id="A0AAU6PGZ5"/>
<sequence length="229" mass="25361">MVAAEAGVRIYKVRIYKEYNVQTEDVIKLAENLIEISVSIGEKDYVKFRGIYARVCDFLAKFAGAKSPFLTQISNLPRDKASAGEYLAEILRSFIAHLQDGLVGGLSPRRQAEIDVTSDFLEQAQGLLSSKKVHPAAPAVLIGAALEEFLRNWVEDSGLSLGGKKPSLDSYATTLRSEELITKQDMKDIASWGGTRNHAAHGEWEALGDSPRIRLMLEGVNLFMRRYGE</sequence>
<gene>
    <name evidence="1" type="ORF">Ctma_1002</name>
</gene>
<evidence type="ECO:0008006" key="2">
    <source>
        <dbReference type="Google" id="ProtNLM"/>
    </source>
</evidence>
<reference evidence="1" key="1">
    <citation type="submission" date="2023-10" db="EMBL/GenBank/DDBJ databases">
        <title>The first scallop-associated chemosynthetic bacterial symbiont.</title>
        <authorList>
            <person name="Lin Y.-T."/>
            <person name="Sun J."/>
            <person name="Ip J.C.-H."/>
            <person name="He X."/>
            <person name="Gao Z.-M."/>
            <person name="Perez M."/>
            <person name="Xu T."/>
            <person name="Qian P.-Y."/>
            <person name="Qiu J.-W."/>
        </authorList>
    </citation>
    <scope>NUCLEOTIDE SEQUENCE</scope>
    <source>
        <strain evidence="1">Gill1</strain>
    </source>
</reference>
<proteinExistence type="predicted"/>
<dbReference type="EMBL" id="CP138327">
    <property type="protein sequence ID" value="WXU00289.1"/>
    <property type="molecule type" value="Genomic_DNA"/>
</dbReference>
<accession>A0AAU6PGZ5</accession>
<protein>
    <recommendedName>
        <fullName evidence="2">DUF4145 domain-containing protein</fullName>
    </recommendedName>
</protein>
<evidence type="ECO:0000313" key="1">
    <source>
        <dbReference type="EMBL" id="WXU00289.1"/>
    </source>
</evidence>
<organism evidence="1">
    <name type="scientific">Catillopecten margaritatus gill symbiont</name>
    <dbReference type="NCBI Taxonomy" id="3083288"/>
    <lineage>
        <taxon>Bacteria</taxon>
        <taxon>Pseudomonadati</taxon>
        <taxon>Pseudomonadota</taxon>
        <taxon>Gammaproteobacteria</taxon>
        <taxon>sulfur-oxidizing symbionts</taxon>
    </lineage>
</organism>
<name>A0AAU6PGZ5_9GAMM</name>